<feature type="region of interest" description="Disordered" evidence="1">
    <location>
        <begin position="195"/>
        <end position="219"/>
    </location>
</feature>
<comment type="caution">
    <text evidence="2">The sequence shown here is derived from an EMBL/GenBank/DDBJ whole genome shotgun (WGS) entry which is preliminary data.</text>
</comment>
<dbReference type="Pfam" id="PF11709">
    <property type="entry name" value="Mit_ribos_Mrp51"/>
    <property type="match status" value="1"/>
</dbReference>
<accession>A0ABR2V6E9</accession>
<evidence type="ECO:0000256" key="1">
    <source>
        <dbReference type="SAM" id="MobiDB-lite"/>
    </source>
</evidence>
<keyword evidence="3" id="KW-1185">Reference proteome</keyword>
<name>A0ABR2V6E9_9PEZI</name>
<sequence length="466" mass="51958">MATANASRSVSPGAALLRSSRMFSMPAPISAPSNLSLATKHKSQTATAPFPTHLSVTTPESSRVVGDWGFKRPFPLRTTTKSTLPLIRVRKVDSIEQVTDFQSASDHTITLKKWQEMNMDITVPQDSTDKKPCKSVFEDHSDVTALSSEDRVKKEHSRWKFNGPWLAGMTDGEFEQYLSSTVRERRSEFREYLKQQRASDLTEEQAKQASERAEEAPAPVMPSDITEEALTEYLRQLRGDRVLLFQHVSRFLDLAPLAPELTVLEELGKLNPGRQYEISLSPYARNGPPITHPSAGLSYLRTKSYLDNHPIYGPQQYHPPVKARIVTPRQSSTNYVAKIGVGGFISKIPEGETSFNYKSTGGYASRDKVPGLNDFIPSVEGGSKVYVNPHRASIDPKGKVILQFEETNPIASTVHKEMVGEGSVFEDAVKEKNEVLQIERPMGTQRSPRQYQRTVFGSSANYGLNQ</sequence>
<dbReference type="PANTHER" id="PTHR28058">
    <property type="entry name" value="37S RIBOSOMAL PROTEIN MRP51, MITOCHONDRIAL"/>
    <property type="match status" value="1"/>
</dbReference>
<keyword evidence="2" id="KW-0687">Ribonucleoprotein</keyword>
<evidence type="ECO:0000313" key="2">
    <source>
        <dbReference type="EMBL" id="KAK9422482.1"/>
    </source>
</evidence>
<dbReference type="InterPro" id="IPR016712">
    <property type="entry name" value="Rbsml_bS1m-like"/>
</dbReference>
<evidence type="ECO:0000313" key="3">
    <source>
        <dbReference type="Proteomes" id="UP001408356"/>
    </source>
</evidence>
<reference evidence="2 3" key="1">
    <citation type="journal article" date="2024" name="J. Plant Pathol.">
        <title>Sequence and assembly of the genome of Seiridium unicorne, isolate CBS 538.82, causal agent of cypress canker disease.</title>
        <authorList>
            <person name="Scali E."/>
            <person name="Rocca G.D."/>
            <person name="Danti R."/>
            <person name="Garbelotto M."/>
            <person name="Barberini S."/>
            <person name="Baroncelli R."/>
            <person name="Emiliani G."/>
        </authorList>
    </citation>
    <scope>NUCLEOTIDE SEQUENCE [LARGE SCALE GENOMIC DNA]</scope>
    <source>
        <strain evidence="2 3">BM-138-508</strain>
    </source>
</reference>
<protein>
    <submittedName>
        <fullName evidence="2">Mitochondrial ribosomal protein MRP51</fullName>
    </submittedName>
</protein>
<dbReference type="Proteomes" id="UP001408356">
    <property type="component" value="Unassembled WGS sequence"/>
</dbReference>
<dbReference type="GO" id="GO:0005840">
    <property type="term" value="C:ribosome"/>
    <property type="evidence" value="ECO:0007669"/>
    <property type="project" value="UniProtKB-KW"/>
</dbReference>
<keyword evidence="2" id="KW-0689">Ribosomal protein</keyword>
<feature type="compositionally biased region" description="Basic and acidic residues" evidence="1">
    <location>
        <begin position="204"/>
        <end position="215"/>
    </location>
</feature>
<dbReference type="EMBL" id="JARVKF010000113">
    <property type="protein sequence ID" value="KAK9422482.1"/>
    <property type="molecule type" value="Genomic_DNA"/>
</dbReference>
<gene>
    <name evidence="2" type="ORF">SUNI508_04838</name>
</gene>
<dbReference type="PANTHER" id="PTHR28058:SF1">
    <property type="entry name" value="SMALL RIBOSOMAL SUBUNIT PROTEIN BS1M"/>
    <property type="match status" value="1"/>
</dbReference>
<proteinExistence type="predicted"/>
<organism evidence="2 3">
    <name type="scientific">Seiridium unicorne</name>
    <dbReference type="NCBI Taxonomy" id="138068"/>
    <lineage>
        <taxon>Eukaryota</taxon>
        <taxon>Fungi</taxon>
        <taxon>Dikarya</taxon>
        <taxon>Ascomycota</taxon>
        <taxon>Pezizomycotina</taxon>
        <taxon>Sordariomycetes</taxon>
        <taxon>Xylariomycetidae</taxon>
        <taxon>Amphisphaeriales</taxon>
        <taxon>Sporocadaceae</taxon>
        <taxon>Seiridium</taxon>
    </lineage>
</organism>